<dbReference type="InterPro" id="IPR029479">
    <property type="entry name" value="Nitroreductase"/>
</dbReference>
<feature type="region of interest" description="Dehydro-coenzyme F420-0 reductase" evidence="10">
    <location>
        <begin position="409"/>
        <end position="608"/>
    </location>
</feature>
<feature type="region of interest" description="Disordered" evidence="11">
    <location>
        <begin position="1"/>
        <end position="23"/>
    </location>
</feature>
<evidence type="ECO:0000256" key="11">
    <source>
        <dbReference type="SAM" id="MobiDB-lite"/>
    </source>
</evidence>
<name>A0ABP7HYI1_9ACTN</name>
<proteinExistence type="inferred from homology"/>
<keyword evidence="5 10" id="KW-0630">Potassium</keyword>
<feature type="compositionally biased region" description="Low complexity" evidence="11">
    <location>
        <begin position="14"/>
        <end position="23"/>
    </location>
</feature>
<feature type="binding site" evidence="10">
    <location>
        <position position="312"/>
    </location>
    <ligand>
        <name>a divalent metal cation</name>
        <dbReference type="ChEBI" id="CHEBI:60240"/>
        <label>2</label>
    </ligand>
</feature>
<gene>
    <name evidence="10" type="primary">fbiB</name>
    <name evidence="14" type="ORF">GCM10022403_044910</name>
</gene>
<keyword evidence="1 10" id="KW-0436">Ligase</keyword>
<dbReference type="EC" id="6.3.2.34" evidence="10"/>
<evidence type="ECO:0000259" key="12">
    <source>
        <dbReference type="Pfam" id="PF00881"/>
    </source>
</evidence>
<feature type="binding site" evidence="10">
    <location>
        <position position="559"/>
    </location>
    <ligand>
        <name>FMN</name>
        <dbReference type="ChEBI" id="CHEBI:58210"/>
    </ligand>
</feature>
<dbReference type="SUPFAM" id="SSF55469">
    <property type="entry name" value="FMN-dependent nitroreductase-like"/>
    <property type="match status" value="1"/>
</dbReference>
<dbReference type="Gene3D" id="3.40.109.10">
    <property type="entry name" value="NADH Oxidase"/>
    <property type="match status" value="1"/>
</dbReference>
<dbReference type="SUPFAM" id="SSF144010">
    <property type="entry name" value="CofE-like"/>
    <property type="match status" value="1"/>
</dbReference>
<dbReference type="NCBIfam" id="NF009810">
    <property type="entry name" value="PRK13294.1"/>
    <property type="match status" value="1"/>
</dbReference>
<dbReference type="PANTHER" id="PTHR47917:SF1">
    <property type="entry name" value="COENZYME F420:L-GLUTAMATE LIGASE"/>
    <property type="match status" value="1"/>
</dbReference>
<comment type="function">
    <text evidence="10">Bifunctional enzyme that catalyzes the GTP-dependent successive addition of two or more gamma-linked L-glutamates to the L-lactyl phosphodiester of 7,8-didemethyl-8-hydroxy-5-deazariboflavin (F420-0) to form polyglutamated F420 derivatives, and the FMNH2-dependent reduction of dehydro-F420-0 to form F420-0.</text>
</comment>
<feature type="binding site" evidence="10">
    <location>
        <position position="270"/>
    </location>
    <ligand>
        <name>a divalent metal cation</name>
        <dbReference type="ChEBI" id="CHEBI:60240"/>
        <label>1</label>
    </ligand>
</feature>
<evidence type="ECO:0000313" key="14">
    <source>
        <dbReference type="EMBL" id="GAA3805856.1"/>
    </source>
</evidence>
<protein>
    <recommendedName>
        <fullName evidence="10">Bifunctional F420 biosynthesis protein FbiB</fullName>
    </recommendedName>
    <domain>
        <recommendedName>
            <fullName evidence="10">Coenzyme F420:L-glutamate ligase</fullName>
            <ecNumber evidence="10">6.3.2.31</ecNumber>
            <ecNumber evidence="10">6.3.2.34</ecNumber>
        </recommendedName>
        <alternativeName>
            <fullName evidence="10">Coenzyme F420-0:L-glutamate ligase</fullName>
        </alternativeName>
        <alternativeName>
            <fullName evidence="10">Coenzyme F420-1:gamma-L-glutamate ligase</fullName>
        </alternativeName>
    </domain>
    <domain>
        <recommendedName>
            <fullName evidence="10">Dehydro-coenzyme F420-0 reductase</fullName>
            <ecNumber evidence="10">1.3.8.17</ecNumber>
        </recommendedName>
    </domain>
</protein>
<dbReference type="Pfam" id="PF01996">
    <property type="entry name" value="F420_ligase"/>
    <property type="match status" value="1"/>
</dbReference>
<evidence type="ECO:0000256" key="2">
    <source>
        <dbReference type="ARBA" id="ARBA00022723"/>
    </source>
</evidence>
<feature type="compositionally biased region" description="Gly residues" evidence="11">
    <location>
        <begin position="148"/>
        <end position="158"/>
    </location>
</feature>
<reference evidence="15" key="1">
    <citation type="journal article" date="2019" name="Int. J. Syst. Evol. Microbiol.">
        <title>The Global Catalogue of Microorganisms (GCM) 10K type strain sequencing project: providing services to taxonomists for standard genome sequencing and annotation.</title>
        <authorList>
            <consortium name="The Broad Institute Genomics Platform"/>
            <consortium name="The Broad Institute Genome Sequencing Center for Infectious Disease"/>
            <person name="Wu L."/>
            <person name="Ma J."/>
        </authorList>
    </citation>
    <scope>NUCLEOTIDE SEQUENCE [LARGE SCALE GENOMIC DNA]</scope>
    <source>
        <strain evidence="15">JCM 17138</strain>
    </source>
</reference>
<sequence length="608" mass="60257">MNDGISEGAGARGAGDTAGASGAAAAGDASSVAEGMGGSGYAGARSGGDVVAAAAGSGVPGANEGLAGGGPVDARIGWEAGNADAAGGVSGAIDGPGGSGPADARSGEEAGAPDAAGGVSGAIDGHGGGRSADARSGEEAGAADAAGGVSGAVGGPGGSEDVSGRGVGDGAVAGGGGVGGYRVWAVAGLPEVVPGDDVAKLIAAAEPGLVDGDVLLVTSKVLSKAEGRVLEAGDREAAIDAETVRVVARRGTLRIVENRQGLVMAAAGVDASNTPSGTVLLLPEDPDASARAIRVGLRDALGVNVGVVVTDTFGRPWRSGLTDVAIGAAGVHVLDDLRGGTDAYGNPLSATVVATADELAAAGDLVKGKAAGLPVAVVRGLPHVVAEDDGEGARAMVRGGRDDMFRLGTSEAIRTAVTQRRTVRAFTDEPVDPGAVRRAVAAAVTAPAPHHTTPWRFVLLESQASRNGLLDAMRDAWIADLRRDGKSEESIAKRVRRGDVLRNAPYLVVPCLVMDGSHTYGDARRDGAEREMFVVAAGAGVQNFLVALAGERLGSAWVSSTMFCRDVVRGVLGLPENWDPMGAVAVGHPAEEPRPRPERDAGAFVEVR</sequence>
<comment type="similarity">
    <text evidence="10">In the N-terminal section; belongs to the CofE family.</text>
</comment>
<feature type="binding site" evidence="10">
    <location>
        <position position="448"/>
    </location>
    <ligand>
        <name>FMN</name>
        <dbReference type="ChEBI" id="CHEBI:58210"/>
    </ligand>
</feature>
<evidence type="ECO:0000259" key="13">
    <source>
        <dbReference type="Pfam" id="PF01996"/>
    </source>
</evidence>
<feature type="binding site" evidence="10">
    <location>
        <position position="311"/>
    </location>
    <ligand>
        <name>a divalent metal cation</name>
        <dbReference type="ChEBI" id="CHEBI:60240"/>
        <label>1</label>
    </ligand>
</feature>
<comment type="catalytic activity">
    <reaction evidence="10">
        <text>oxidized coenzyme F420-1 + GTP + L-glutamate = oxidized coenzyme F420-2 + GDP + phosphate + H(+)</text>
        <dbReference type="Rhea" id="RHEA:30523"/>
        <dbReference type="ChEBI" id="CHEBI:15378"/>
        <dbReference type="ChEBI" id="CHEBI:29985"/>
        <dbReference type="ChEBI" id="CHEBI:37565"/>
        <dbReference type="ChEBI" id="CHEBI:43474"/>
        <dbReference type="ChEBI" id="CHEBI:57922"/>
        <dbReference type="ChEBI" id="CHEBI:58189"/>
        <dbReference type="ChEBI" id="CHEBI:59920"/>
        <dbReference type="EC" id="6.3.2.34"/>
    </reaction>
</comment>
<dbReference type="EMBL" id="BAABDE010000018">
    <property type="protein sequence ID" value="GAA3805856.1"/>
    <property type="molecule type" value="Genomic_DNA"/>
</dbReference>
<keyword evidence="9 10" id="KW-0511">Multifunctional enzyme</keyword>
<dbReference type="InterPro" id="IPR000415">
    <property type="entry name" value="Nitroreductase-like"/>
</dbReference>
<evidence type="ECO:0000256" key="1">
    <source>
        <dbReference type="ARBA" id="ARBA00022598"/>
    </source>
</evidence>
<dbReference type="InterPro" id="IPR008225">
    <property type="entry name" value="F420-0_g-glutamyl_ligase"/>
</dbReference>
<feature type="domain" description="Coenzyme F420:L-glutamate ligase-like" evidence="13">
    <location>
        <begin position="189"/>
        <end position="380"/>
    </location>
</feature>
<evidence type="ECO:0000256" key="10">
    <source>
        <dbReference type="HAMAP-Rule" id="MF_01259"/>
    </source>
</evidence>
<comment type="catalytic activity">
    <reaction evidence="10">
        <text>oxidized coenzyme F420-0 + FMN + H(+) = dehydro coenzyme F420-0 + FMNH2</text>
        <dbReference type="Rhea" id="RHEA:60360"/>
        <dbReference type="ChEBI" id="CHEBI:15378"/>
        <dbReference type="ChEBI" id="CHEBI:57618"/>
        <dbReference type="ChEBI" id="CHEBI:58210"/>
        <dbReference type="ChEBI" id="CHEBI:59907"/>
        <dbReference type="ChEBI" id="CHEBI:143705"/>
        <dbReference type="EC" id="1.3.8.17"/>
    </reaction>
</comment>
<dbReference type="PANTHER" id="PTHR47917">
    <property type="match status" value="1"/>
</dbReference>
<dbReference type="InterPro" id="IPR002847">
    <property type="entry name" value="F420-0_gamma-glut_ligase-dom"/>
</dbReference>
<evidence type="ECO:0000256" key="7">
    <source>
        <dbReference type="ARBA" id="ARBA00023134"/>
    </source>
</evidence>
<keyword evidence="15" id="KW-1185">Reference proteome</keyword>
<dbReference type="EC" id="6.3.2.31" evidence="10"/>
<comment type="catalytic activity">
    <reaction evidence="10">
        <text>oxidized coenzyme F420-0 + GTP + L-glutamate = oxidized coenzyme F420-1 + GDP + phosphate + H(+)</text>
        <dbReference type="Rhea" id="RHEA:30555"/>
        <dbReference type="ChEBI" id="CHEBI:15378"/>
        <dbReference type="ChEBI" id="CHEBI:29985"/>
        <dbReference type="ChEBI" id="CHEBI:37565"/>
        <dbReference type="ChEBI" id="CHEBI:43474"/>
        <dbReference type="ChEBI" id="CHEBI:58189"/>
        <dbReference type="ChEBI" id="CHEBI:59907"/>
        <dbReference type="ChEBI" id="CHEBI:59920"/>
        <dbReference type="EC" id="6.3.2.31"/>
    </reaction>
</comment>
<dbReference type="Proteomes" id="UP001501009">
    <property type="component" value="Unassembled WGS sequence"/>
</dbReference>
<evidence type="ECO:0000256" key="9">
    <source>
        <dbReference type="ARBA" id="ARBA00023268"/>
    </source>
</evidence>
<evidence type="ECO:0000313" key="15">
    <source>
        <dbReference type="Proteomes" id="UP001501009"/>
    </source>
</evidence>
<feature type="compositionally biased region" description="Basic and acidic residues" evidence="11">
    <location>
        <begin position="589"/>
        <end position="608"/>
    </location>
</feature>
<evidence type="ECO:0000256" key="6">
    <source>
        <dbReference type="ARBA" id="ARBA00023002"/>
    </source>
</evidence>
<feature type="compositionally biased region" description="Gly residues" evidence="11">
    <location>
        <begin position="88"/>
        <end position="100"/>
    </location>
</feature>
<keyword evidence="6 10" id="KW-0560">Oxidoreductase</keyword>
<feature type="region of interest" description="Disordered" evidence="11">
    <location>
        <begin position="586"/>
        <end position="608"/>
    </location>
</feature>
<dbReference type="NCBIfam" id="TIGR03553">
    <property type="entry name" value="F420_FbiB_CTERM"/>
    <property type="match status" value="1"/>
</dbReference>
<evidence type="ECO:0000256" key="5">
    <source>
        <dbReference type="ARBA" id="ARBA00022958"/>
    </source>
</evidence>
<comment type="pathway">
    <text evidence="10">Cofactor biosynthesis; coenzyme F420 biosynthesis.</text>
</comment>
<accession>A0ABP7HYI1</accession>
<comment type="caution">
    <text evidence="10">Lacks conserved residue(s) required for the propagation of feature annotation.</text>
</comment>
<feature type="binding site" evidence="10">
    <location>
        <position position="224"/>
    </location>
    <ligand>
        <name>GTP</name>
        <dbReference type="ChEBI" id="CHEBI:37565"/>
    </ligand>
</feature>
<dbReference type="InterPro" id="IPR023661">
    <property type="entry name" value="FbiB"/>
</dbReference>
<evidence type="ECO:0000256" key="4">
    <source>
        <dbReference type="ARBA" id="ARBA00022842"/>
    </source>
</evidence>
<evidence type="ECO:0000256" key="8">
    <source>
        <dbReference type="ARBA" id="ARBA00023211"/>
    </source>
</evidence>
<feature type="binding site" evidence="10">
    <location>
        <position position="273"/>
    </location>
    <ligand>
        <name>GTP</name>
        <dbReference type="ChEBI" id="CHEBI:37565"/>
    </ligand>
</feature>
<feature type="compositionally biased region" description="Gly residues" evidence="11">
    <location>
        <begin position="118"/>
        <end position="130"/>
    </location>
</feature>
<feature type="domain" description="Nitroreductase" evidence="12">
    <location>
        <begin position="417"/>
        <end position="588"/>
    </location>
</feature>
<feature type="binding site" evidence="10">
    <location>
        <position position="596"/>
    </location>
    <ligand>
        <name>FMN</name>
        <dbReference type="ChEBI" id="CHEBI:58210"/>
    </ligand>
</feature>
<feature type="binding site" evidence="10">
    <location>
        <position position="219"/>
    </location>
    <ligand>
        <name>GTP</name>
        <dbReference type="ChEBI" id="CHEBI:37565"/>
    </ligand>
</feature>
<feature type="binding site" evidence="10">
    <location>
        <begin position="189"/>
        <end position="192"/>
    </location>
    <ligand>
        <name>GTP</name>
        <dbReference type="ChEBI" id="CHEBI:37565"/>
    </ligand>
</feature>
<feature type="region of interest" description="Coenzyme F420:L-glutamate ligase" evidence="10">
    <location>
        <begin position="1"/>
        <end position="408"/>
    </location>
</feature>
<comment type="cofactor">
    <cofactor evidence="10">
        <name>Mg(2+)</name>
        <dbReference type="ChEBI" id="CHEBI:18420"/>
    </cofactor>
    <cofactor evidence="10">
        <name>Mn(2+)</name>
        <dbReference type="ChEBI" id="CHEBI:29035"/>
    </cofactor>
    <text evidence="10">Binds 2 divalent metal cations per subunit. The ions could be magnesium and/or manganese.</text>
</comment>
<keyword evidence="4 10" id="KW-0460">Magnesium</keyword>
<feature type="region of interest" description="Disordered" evidence="11">
    <location>
        <begin position="87"/>
        <end position="168"/>
    </location>
</feature>
<feature type="binding site" evidence="10">
    <location>
        <position position="480"/>
    </location>
    <ligand>
        <name>coenzyme F420-(gamma-Glu)n</name>
        <dbReference type="ChEBI" id="CHEBI:133980"/>
    </ligand>
</feature>
<keyword evidence="7 10" id="KW-0342">GTP-binding</keyword>
<evidence type="ECO:0000256" key="3">
    <source>
        <dbReference type="ARBA" id="ARBA00022741"/>
    </source>
</evidence>
<keyword evidence="2 10" id="KW-0479">Metal-binding</keyword>
<organism evidence="14 15">
    <name type="scientific">Streptomyces coacervatus</name>
    <dbReference type="NCBI Taxonomy" id="647381"/>
    <lineage>
        <taxon>Bacteria</taxon>
        <taxon>Bacillati</taxon>
        <taxon>Actinomycetota</taxon>
        <taxon>Actinomycetes</taxon>
        <taxon>Kitasatosporales</taxon>
        <taxon>Streptomycetaceae</taxon>
        <taxon>Streptomyces</taxon>
    </lineage>
</organism>
<dbReference type="Pfam" id="PF00881">
    <property type="entry name" value="Nitroreductase"/>
    <property type="match status" value="1"/>
</dbReference>
<comment type="cofactor">
    <cofactor evidence="10">
        <name>K(+)</name>
        <dbReference type="ChEBI" id="CHEBI:29103"/>
    </cofactor>
    <text evidence="10">Monovalent cation. The ion could be potassium.</text>
</comment>
<dbReference type="Gene3D" id="3.30.1330.100">
    <property type="entry name" value="CofE-like"/>
    <property type="match status" value="2"/>
</dbReference>
<keyword evidence="3 10" id="KW-0547">Nucleotide-binding</keyword>
<keyword evidence="8 10" id="KW-0464">Manganese</keyword>
<dbReference type="HAMAP" id="MF_01259">
    <property type="entry name" value="F420_ligase_FbiB"/>
    <property type="match status" value="1"/>
</dbReference>
<dbReference type="EC" id="1.3.8.17" evidence="10"/>
<comment type="caution">
    <text evidence="14">The sequence shown here is derived from an EMBL/GenBank/DDBJ whole genome shotgun (WGS) entry which is preliminary data.</text>
</comment>
<dbReference type="NCBIfam" id="TIGR01916">
    <property type="entry name" value="F420_cofE"/>
    <property type="match status" value="1"/>
</dbReference>
<dbReference type="InterPro" id="IPR019943">
    <property type="entry name" value="F420_FbiB_C"/>
</dbReference>